<feature type="region of interest" description="Disordered" evidence="1">
    <location>
        <begin position="84"/>
        <end position="131"/>
    </location>
</feature>
<accession>A0ABR1L022</accession>
<name>A0ABR1L022_9PEZI</name>
<protein>
    <submittedName>
        <fullName evidence="2">Uncharacterized protein</fullName>
    </submittedName>
</protein>
<gene>
    <name evidence="2" type="ORF">IWZ03DRAFT_411210</name>
</gene>
<evidence type="ECO:0000313" key="2">
    <source>
        <dbReference type="EMBL" id="KAK7524440.1"/>
    </source>
</evidence>
<feature type="compositionally biased region" description="Polar residues" evidence="1">
    <location>
        <begin position="111"/>
        <end position="121"/>
    </location>
</feature>
<proteinExistence type="predicted"/>
<evidence type="ECO:0000256" key="1">
    <source>
        <dbReference type="SAM" id="MobiDB-lite"/>
    </source>
</evidence>
<dbReference type="Proteomes" id="UP001363622">
    <property type="component" value="Unassembled WGS sequence"/>
</dbReference>
<dbReference type="EMBL" id="JBBPHU010000001">
    <property type="protein sequence ID" value="KAK7524440.1"/>
    <property type="molecule type" value="Genomic_DNA"/>
</dbReference>
<organism evidence="2 3">
    <name type="scientific">Phyllosticta citriasiana</name>
    <dbReference type="NCBI Taxonomy" id="595635"/>
    <lineage>
        <taxon>Eukaryota</taxon>
        <taxon>Fungi</taxon>
        <taxon>Dikarya</taxon>
        <taxon>Ascomycota</taxon>
        <taxon>Pezizomycotina</taxon>
        <taxon>Dothideomycetes</taxon>
        <taxon>Dothideomycetes incertae sedis</taxon>
        <taxon>Botryosphaeriales</taxon>
        <taxon>Phyllostictaceae</taxon>
        <taxon>Phyllosticta</taxon>
    </lineage>
</organism>
<feature type="compositionally biased region" description="Basic and acidic residues" evidence="1">
    <location>
        <begin position="98"/>
        <end position="110"/>
    </location>
</feature>
<sequence length="274" mass="29619">MVNWTAQNDQKLLLAILKVLDKPIPYAAIASELVAMGFENGLTGKAVSRHIDKLKTDMASGKMPSDNSSHAKNVSNIVAEAGKLTKSAKKNAGMPSTPEKKNDSNGKKDTPTGSASSTPANTEKKRKRILDDIGFRNVAQDTPMHDESPAKRMVAIQPKPMRTVIDDSTLNNVNSAPTANNNTEYMNNFPLGASNNAFYSRAGGNTTTPMMGAGAGVMYAGTAYEQPVPAPPGYTQRSIKAENGDDNVVLDDVDYNFDYEGLMDRYFGQQQQQH</sequence>
<evidence type="ECO:0000313" key="3">
    <source>
        <dbReference type="Proteomes" id="UP001363622"/>
    </source>
</evidence>
<reference evidence="2 3" key="1">
    <citation type="submission" date="2024-04" db="EMBL/GenBank/DDBJ databases">
        <title>Phyllosticta paracitricarpa is synonymous to the EU quarantine fungus P. citricarpa based on phylogenomic analyses.</title>
        <authorList>
            <consortium name="Lawrence Berkeley National Laboratory"/>
            <person name="Van Ingen-Buijs V.A."/>
            <person name="Van Westerhoven A.C."/>
            <person name="Haridas S."/>
            <person name="Skiadas P."/>
            <person name="Martin F."/>
            <person name="Groenewald J.Z."/>
            <person name="Crous P.W."/>
            <person name="Seidl M.F."/>
        </authorList>
    </citation>
    <scope>NUCLEOTIDE SEQUENCE [LARGE SCALE GENOMIC DNA]</scope>
    <source>
        <strain evidence="2 3">CBS 123371</strain>
    </source>
</reference>
<comment type="caution">
    <text evidence="2">The sequence shown here is derived from an EMBL/GenBank/DDBJ whole genome shotgun (WGS) entry which is preliminary data.</text>
</comment>
<keyword evidence="3" id="KW-1185">Reference proteome</keyword>